<evidence type="ECO:0000313" key="2">
    <source>
        <dbReference type="Proteomes" id="UP001597092"/>
    </source>
</evidence>
<keyword evidence="2" id="KW-1185">Reference proteome</keyword>
<gene>
    <name evidence="1" type="ORF">ACFSAS_10695</name>
</gene>
<accession>A0ABD6DXQ4</accession>
<dbReference type="InterPro" id="IPR011749">
    <property type="entry name" value="CHP02243"/>
</dbReference>
<dbReference type="EMBL" id="JBHUDP010000003">
    <property type="protein sequence ID" value="MFD1686079.1"/>
    <property type="molecule type" value="Genomic_DNA"/>
</dbReference>
<organism evidence="1 2">
    <name type="scientific">Halobellus litoreus</name>
    <dbReference type="NCBI Taxonomy" id="755310"/>
    <lineage>
        <taxon>Archaea</taxon>
        <taxon>Methanobacteriati</taxon>
        <taxon>Methanobacteriota</taxon>
        <taxon>Stenosarchaea group</taxon>
        <taxon>Halobacteria</taxon>
        <taxon>Halobacteriales</taxon>
        <taxon>Haloferacaceae</taxon>
        <taxon>Halobellus</taxon>
    </lineage>
</organism>
<comment type="caution">
    <text evidence="1">The sequence shown here is derived from an EMBL/GenBank/DDBJ whole genome shotgun (WGS) entry which is preliminary data.</text>
</comment>
<dbReference type="Proteomes" id="UP001597092">
    <property type="component" value="Unassembled WGS sequence"/>
</dbReference>
<reference evidence="1 2" key="1">
    <citation type="journal article" date="2019" name="Int. J. Syst. Evol. Microbiol.">
        <title>The Global Catalogue of Microorganisms (GCM) 10K type strain sequencing project: providing services to taxonomists for standard genome sequencing and annotation.</title>
        <authorList>
            <consortium name="The Broad Institute Genomics Platform"/>
            <consortium name="The Broad Institute Genome Sequencing Center for Infectious Disease"/>
            <person name="Wu L."/>
            <person name="Ma J."/>
        </authorList>
    </citation>
    <scope>NUCLEOTIDE SEQUENCE [LARGE SCALE GENOMIC DNA]</scope>
    <source>
        <strain evidence="1 2">CGMCC 1.10387</strain>
    </source>
</reference>
<protein>
    <submittedName>
        <fullName evidence="1">Baseplate assembly protein</fullName>
    </submittedName>
</protein>
<sequence length="689" mass="75176">MGLDVPDLDDREFEALVEDVRKRIPVHSEEWTDHNVHDPGITILELLAWIAETDIYRLDRITDAHVEQYLRLVGIERKPPRPATVRLELDPPPAIAGTRIESGTQLRAGVTREPTEQEPFRTTDGVTLTRADVEAVVSQHRDGRTDNTDANDTEGMFFLPFGDDPTAGDAMYLGFDADPFADADRLDLTVDFHETNLPDPASHGDEPVEFVPSHRVAWEFYADPDGTDDRPYEQWYDDDRWVEFTVRRDGTAAFYEGGRVSLLADADDQAAWTGQEGSILGLERESVWLRCRLVRREPEPEPAVSACEDAPSSPAVPRYEVPPQFDAVRVNVVEAEHCAAVSDEELERREGARTTARPDQTFFFPHAPVQSATVTVGGTEWKEVPDFAGSGPDDRHYVLDRAEGAVRFGDGVQGTVPAADQSVVATSFVHGGGPDGNLPATARWRFPDDGLSSVDVTPLGPATGGTDAESVEEALVRAKADRSIPYRAVTREDYRYLATHTPGLRFGRAAVVDGAGAGSDGPTSEADERNGQGDVTVRVVVVPFSPPDTRPAPSDGFLDAVDCHLRRHALLSDDVTAVAPTYVGVDVVAEVRITPGHGRRERAVAAESAVEAFLDPLRGFEGDGWPFGRGVHVSELYQVLETTDGIDTVVDVTVTTDRGAELEGETALPYPESVDVVVLDSPDQCGRED</sequence>
<name>A0ABD6DXQ4_9EURY</name>
<dbReference type="RefSeq" id="WP_256308705.1">
    <property type="nucleotide sequence ID" value="NZ_JANHAW010000003.1"/>
</dbReference>
<proteinExistence type="predicted"/>
<dbReference type="NCBIfam" id="TIGR02243">
    <property type="entry name" value="putative baseplate assembly protein"/>
    <property type="match status" value="1"/>
</dbReference>
<evidence type="ECO:0000313" key="1">
    <source>
        <dbReference type="EMBL" id="MFD1686079.1"/>
    </source>
</evidence>
<dbReference type="AlphaFoldDB" id="A0ABD6DXQ4"/>